<dbReference type="PROSITE" id="PS00211">
    <property type="entry name" value="ABC_TRANSPORTER_1"/>
    <property type="match status" value="1"/>
</dbReference>
<dbReference type="GO" id="GO:0005524">
    <property type="term" value="F:ATP binding"/>
    <property type="evidence" value="ECO:0007669"/>
    <property type="project" value="UniProtKB-KW"/>
</dbReference>
<dbReference type="InterPro" id="IPR050093">
    <property type="entry name" value="ABC_SmlMolc_Importer"/>
</dbReference>
<dbReference type="SUPFAM" id="SSF52540">
    <property type="entry name" value="P-loop containing nucleoside triphosphate hydrolases"/>
    <property type="match status" value="1"/>
</dbReference>
<dbReference type="GO" id="GO:0015697">
    <property type="term" value="P:quaternary ammonium group transport"/>
    <property type="evidence" value="ECO:0007669"/>
    <property type="project" value="UniProtKB-ARBA"/>
</dbReference>
<sequence>MSMTIRIEQLNKYFGSFHALKNINLTIPTGSLTALLGPSGCGKTTLLRIIAGLEHADGGGIFFDDENVTRKHVRDRKVGFMFQHYALFRHMNVFDNIAFGLQVLPRKIRPAESQIAEKVYSLLKLVQLEHLAKAYPGQLSGGQRQRIALARSLVTEPKLLLLDEPFGALDAKVRKELRYWLRQIHHELGITSVLVTHDQEEALEMADSIVVMNHGVIEQTGSGDDLYHEPENVFVTEFLGEVNAFENAKIEQGSLFIGGYEEKLEGRGHERQNVVAYVRPHDLALSAKAGGNSIGEAEIASIQTTGSMVRLMLKRTGNSRMLQVLVPHNEYRTEPFALGQRVWLYPRKHIVFKLPEMVEYVI</sequence>
<accession>G4CRL3</accession>
<dbReference type="GO" id="GO:0015419">
    <property type="term" value="F:ABC-type sulfate transporter activity"/>
    <property type="evidence" value="ECO:0007669"/>
    <property type="project" value="InterPro"/>
</dbReference>
<keyword evidence="3" id="KW-0547">Nucleotide-binding</keyword>
<protein>
    <submittedName>
        <fullName evidence="9">Sulfate ABC superfamily ATP binding cassette transporter, ABC protein</fullName>
        <ecNumber evidence="9">3.6.3.25</ecNumber>
    </submittedName>
</protein>
<keyword evidence="5" id="KW-1278">Translocase</keyword>
<reference evidence="9 10" key="1">
    <citation type="submission" date="2011-06" db="EMBL/GenBank/DDBJ databases">
        <authorList>
            <person name="Muzny D."/>
            <person name="Qin X."/>
            <person name="Deng J."/>
            <person name="Jiang H."/>
            <person name="Liu Y."/>
            <person name="Qu J."/>
            <person name="Song X.-Z."/>
            <person name="Zhang L."/>
            <person name="Thornton R."/>
            <person name="Coyle M."/>
            <person name="Francisco L."/>
            <person name="Jackson L."/>
            <person name="Javaid M."/>
            <person name="Korchina V."/>
            <person name="Kovar C."/>
            <person name="Mata R."/>
            <person name="Mathew T."/>
            <person name="Ngo R."/>
            <person name="Nguyen L."/>
            <person name="Nguyen N."/>
            <person name="Okwuonu G."/>
            <person name="Ongeri F."/>
            <person name="Pham C."/>
            <person name="Simmons D."/>
            <person name="Wilczek-Boney K."/>
            <person name="Hale W."/>
            <person name="Jakkamsetti A."/>
            <person name="Pham P."/>
            <person name="Ruth R."/>
            <person name="San Lucas F."/>
            <person name="Warren J."/>
            <person name="Zhang J."/>
            <person name="Zhao Z."/>
            <person name="Zhou C."/>
            <person name="Zhu D."/>
            <person name="Lee S."/>
            <person name="Bess C."/>
            <person name="Blankenburg K."/>
            <person name="Forbes L."/>
            <person name="Fu Q."/>
            <person name="Gubbala S."/>
            <person name="Hirani K."/>
            <person name="Jayaseelan J.C."/>
            <person name="Lara F."/>
            <person name="Munidasa M."/>
            <person name="Palculict T."/>
            <person name="Patil S."/>
            <person name="Pu L.-L."/>
            <person name="Saada N."/>
            <person name="Tang L."/>
            <person name="Weissenberger G."/>
            <person name="Zhu Y."/>
            <person name="Hemphill L."/>
            <person name="Shang Y."/>
            <person name="Youmans B."/>
            <person name="Ayvaz T."/>
            <person name="Ross M."/>
            <person name="Santibanez J."/>
            <person name="Aqrawi P."/>
            <person name="Gross S."/>
            <person name="Joshi V."/>
            <person name="Fowler G."/>
            <person name="Nazareth L."/>
            <person name="Reid J."/>
            <person name="Worley K."/>
            <person name="Petrosino J."/>
            <person name="Highlander S."/>
            <person name="Gibbs R."/>
        </authorList>
    </citation>
    <scope>NUCLEOTIDE SEQUENCE [LARGE SCALE GENOMIC DNA]</scope>
    <source>
        <strain evidence="9 10">9715</strain>
    </source>
</reference>
<dbReference type="InterPro" id="IPR027417">
    <property type="entry name" value="P-loop_NTPase"/>
</dbReference>
<evidence type="ECO:0000256" key="6">
    <source>
        <dbReference type="ARBA" id="ARBA00023032"/>
    </source>
</evidence>
<evidence type="ECO:0000313" key="10">
    <source>
        <dbReference type="Proteomes" id="UP000005336"/>
    </source>
</evidence>
<keyword evidence="2" id="KW-1003">Cell membrane</keyword>
<dbReference type="InterPro" id="IPR008995">
    <property type="entry name" value="Mo/tungstate-bd_C_term_dom"/>
</dbReference>
<evidence type="ECO:0000259" key="8">
    <source>
        <dbReference type="PROSITE" id="PS50893"/>
    </source>
</evidence>
<dbReference type="GO" id="GO:0043190">
    <property type="term" value="C:ATP-binding cassette (ABC) transporter complex"/>
    <property type="evidence" value="ECO:0007669"/>
    <property type="project" value="InterPro"/>
</dbReference>
<dbReference type="InterPro" id="IPR017871">
    <property type="entry name" value="ABC_transporter-like_CS"/>
</dbReference>
<keyword evidence="7" id="KW-0472">Membrane</keyword>
<dbReference type="Pfam" id="PF00005">
    <property type="entry name" value="ABC_tran"/>
    <property type="match status" value="1"/>
</dbReference>
<dbReference type="PANTHER" id="PTHR42781">
    <property type="entry name" value="SPERMIDINE/PUTRESCINE IMPORT ATP-BINDING PROTEIN POTA"/>
    <property type="match status" value="1"/>
</dbReference>
<dbReference type="Gene3D" id="3.40.50.300">
    <property type="entry name" value="P-loop containing nucleotide triphosphate hydrolases"/>
    <property type="match status" value="1"/>
</dbReference>
<dbReference type="InterPro" id="IPR024765">
    <property type="entry name" value="TOBE-like"/>
</dbReference>
<organism evidence="9 10">
    <name type="scientific">Neisseria wadsworthii 9715</name>
    <dbReference type="NCBI Taxonomy" id="1030841"/>
    <lineage>
        <taxon>Bacteria</taxon>
        <taxon>Pseudomonadati</taxon>
        <taxon>Pseudomonadota</taxon>
        <taxon>Betaproteobacteria</taxon>
        <taxon>Neisseriales</taxon>
        <taxon>Neisseriaceae</taxon>
        <taxon>Neisseria</taxon>
    </lineage>
</organism>
<gene>
    <name evidence="9" type="primary">cysA</name>
    <name evidence="9" type="ORF">HMPREF9370_1723</name>
</gene>
<dbReference type="PANTHER" id="PTHR42781:SF4">
    <property type="entry name" value="SPERMIDINE_PUTRESCINE IMPORT ATP-BINDING PROTEIN POTA"/>
    <property type="match status" value="1"/>
</dbReference>
<dbReference type="InterPro" id="IPR005666">
    <property type="entry name" value="Sulph_transpt1"/>
</dbReference>
<feature type="domain" description="ABC transporter" evidence="8">
    <location>
        <begin position="5"/>
        <end position="239"/>
    </location>
</feature>
<keyword evidence="9" id="KW-0378">Hydrolase</keyword>
<dbReference type="Pfam" id="PF12857">
    <property type="entry name" value="TOBE_3"/>
    <property type="match status" value="1"/>
</dbReference>
<dbReference type="GO" id="GO:0016887">
    <property type="term" value="F:ATP hydrolysis activity"/>
    <property type="evidence" value="ECO:0007669"/>
    <property type="project" value="InterPro"/>
</dbReference>
<name>G4CRL3_9NEIS</name>
<dbReference type="STRING" id="1030841.HMPREF9370_1723"/>
<dbReference type="SUPFAM" id="SSF50331">
    <property type="entry name" value="MOP-like"/>
    <property type="match status" value="1"/>
</dbReference>
<dbReference type="HOGENOM" id="CLU_000604_1_1_4"/>
<keyword evidence="6" id="KW-0764">Sulfate transport</keyword>
<evidence type="ECO:0000256" key="3">
    <source>
        <dbReference type="ARBA" id="ARBA00022741"/>
    </source>
</evidence>
<dbReference type="EMBL" id="AGAZ01000061">
    <property type="protein sequence ID" value="EGZ45164.1"/>
    <property type="molecule type" value="Genomic_DNA"/>
</dbReference>
<evidence type="ECO:0000256" key="5">
    <source>
        <dbReference type="ARBA" id="ARBA00022967"/>
    </source>
</evidence>
<dbReference type="AlphaFoldDB" id="G4CRL3"/>
<dbReference type="PATRIC" id="fig|1030841.3.peg.1715"/>
<evidence type="ECO:0000256" key="1">
    <source>
        <dbReference type="ARBA" id="ARBA00022448"/>
    </source>
</evidence>
<keyword evidence="1" id="KW-0813">Transport</keyword>
<evidence type="ECO:0000256" key="2">
    <source>
        <dbReference type="ARBA" id="ARBA00022475"/>
    </source>
</evidence>
<dbReference type="EC" id="3.6.3.25" evidence="9"/>
<proteinExistence type="predicted"/>
<dbReference type="InterPro" id="IPR003439">
    <property type="entry name" value="ABC_transporter-like_ATP-bd"/>
</dbReference>
<keyword evidence="10" id="KW-1185">Reference proteome</keyword>
<dbReference type="NCBIfam" id="TIGR00968">
    <property type="entry name" value="3a0106s01"/>
    <property type="match status" value="1"/>
</dbReference>
<dbReference type="InterPro" id="IPR003593">
    <property type="entry name" value="AAA+_ATPase"/>
</dbReference>
<dbReference type="PROSITE" id="PS50893">
    <property type="entry name" value="ABC_TRANSPORTER_2"/>
    <property type="match status" value="1"/>
</dbReference>
<dbReference type="Proteomes" id="UP000005336">
    <property type="component" value="Unassembled WGS sequence"/>
</dbReference>
<evidence type="ECO:0000256" key="4">
    <source>
        <dbReference type="ARBA" id="ARBA00022840"/>
    </source>
</evidence>
<evidence type="ECO:0000313" key="9">
    <source>
        <dbReference type="EMBL" id="EGZ45164.1"/>
    </source>
</evidence>
<evidence type="ECO:0000256" key="7">
    <source>
        <dbReference type="ARBA" id="ARBA00023136"/>
    </source>
</evidence>
<keyword evidence="4" id="KW-0067">ATP-binding</keyword>
<comment type="caution">
    <text evidence="9">The sequence shown here is derived from an EMBL/GenBank/DDBJ whole genome shotgun (WGS) entry which is preliminary data.</text>
</comment>
<dbReference type="SMART" id="SM00382">
    <property type="entry name" value="AAA"/>
    <property type="match status" value="1"/>
</dbReference>
<dbReference type="FunFam" id="3.40.50.300:FF:000425">
    <property type="entry name" value="Probable ABC transporter, ATP-binding subunit"/>
    <property type="match status" value="1"/>
</dbReference>